<dbReference type="Proteomes" id="UP000050424">
    <property type="component" value="Unassembled WGS sequence"/>
</dbReference>
<name>A0A0P7AGR2_9HYPO</name>
<sequence length="255" mass="29219">MANSPSKELRALEEQHDCFISETAAISRKQEQWLGKVIELFQEQGAVQDQMSGTTKGRRQTAHRTFKNIFQRFGYEIFFLCTFALSITYIGTLKRTSVLFKEIEERREWAVPSPFYYIARDLYERHKESLSGPDSQPANNSQRDAVAHDVSESRLPKRPRTASHDEATNSSCRGSVECFVHNADNNHKSDLAPTCQTKPLFKGKQYTLSPMETVHMLTTNPVHAWLTIPDNGLEARSEYLYRSIGFTFLDFPDLT</sequence>
<keyword evidence="2" id="KW-1133">Transmembrane helix</keyword>
<evidence type="ECO:0000256" key="1">
    <source>
        <dbReference type="SAM" id="MobiDB-lite"/>
    </source>
</evidence>
<feature type="compositionally biased region" description="Polar residues" evidence="1">
    <location>
        <begin position="132"/>
        <end position="143"/>
    </location>
</feature>
<dbReference type="EMBL" id="LKCW01000198">
    <property type="protein sequence ID" value="KPM36562.1"/>
    <property type="molecule type" value="Genomic_DNA"/>
</dbReference>
<dbReference type="AlphaFoldDB" id="A0A0P7AGR2"/>
<reference evidence="3 4" key="1">
    <citation type="submission" date="2015-09" db="EMBL/GenBank/DDBJ databases">
        <title>Draft genome of a European isolate of the apple canker pathogen Neonectria ditissima.</title>
        <authorList>
            <person name="Gomez-Cortecero A."/>
            <person name="Harrison R.J."/>
            <person name="Armitage A.D."/>
        </authorList>
    </citation>
    <scope>NUCLEOTIDE SEQUENCE [LARGE SCALE GENOMIC DNA]</scope>
    <source>
        <strain evidence="3 4">R09/05</strain>
    </source>
</reference>
<accession>A0A0P7AGR2</accession>
<feature type="transmembrane region" description="Helical" evidence="2">
    <location>
        <begin position="73"/>
        <end position="91"/>
    </location>
</feature>
<feature type="compositionally biased region" description="Basic and acidic residues" evidence="1">
    <location>
        <begin position="145"/>
        <end position="155"/>
    </location>
</feature>
<evidence type="ECO:0000313" key="4">
    <source>
        <dbReference type="Proteomes" id="UP000050424"/>
    </source>
</evidence>
<organism evidence="3 4">
    <name type="scientific">Neonectria ditissima</name>
    <dbReference type="NCBI Taxonomy" id="78410"/>
    <lineage>
        <taxon>Eukaryota</taxon>
        <taxon>Fungi</taxon>
        <taxon>Dikarya</taxon>
        <taxon>Ascomycota</taxon>
        <taxon>Pezizomycotina</taxon>
        <taxon>Sordariomycetes</taxon>
        <taxon>Hypocreomycetidae</taxon>
        <taxon>Hypocreales</taxon>
        <taxon>Nectriaceae</taxon>
        <taxon>Neonectria</taxon>
    </lineage>
</organism>
<feature type="region of interest" description="Disordered" evidence="1">
    <location>
        <begin position="128"/>
        <end position="170"/>
    </location>
</feature>
<evidence type="ECO:0000256" key="2">
    <source>
        <dbReference type="SAM" id="Phobius"/>
    </source>
</evidence>
<gene>
    <name evidence="3" type="ORF">AK830_g9980</name>
</gene>
<keyword evidence="2" id="KW-0812">Transmembrane</keyword>
<keyword evidence="2" id="KW-0472">Membrane</keyword>
<keyword evidence="4" id="KW-1185">Reference proteome</keyword>
<dbReference type="OrthoDB" id="5229118at2759"/>
<protein>
    <submittedName>
        <fullName evidence="3">Uncharacterized protein</fullName>
    </submittedName>
</protein>
<evidence type="ECO:0000313" key="3">
    <source>
        <dbReference type="EMBL" id="KPM36562.1"/>
    </source>
</evidence>
<proteinExistence type="predicted"/>
<comment type="caution">
    <text evidence="3">The sequence shown here is derived from an EMBL/GenBank/DDBJ whole genome shotgun (WGS) entry which is preliminary data.</text>
</comment>